<keyword evidence="1" id="KW-1133">Transmembrane helix</keyword>
<keyword evidence="1" id="KW-0472">Membrane</keyword>
<dbReference type="AlphaFoldDB" id="A0A2G3DYD5"/>
<keyword evidence="1" id="KW-0812">Transmembrane</keyword>
<gene>
    <name evidence="2" type="ORF">CSX01_04555</name>
</gene>
<sequence>MKKNDLILIFGILILSLFFYGGMHLWQKSHTDDSAYVEVKIDGEIYGTYPLDEDMKERIESADGGYNILVISDGKASIEEANCPDKICVNHRAIHYSGDSVVCLPHKLTVTVVGGQEDEIDASTN</sequence>
<dbReference type="InterPro" id="IPR038690">
    <property type="entry name" value="NusG_2_sf"/>
</dbReference>
<reference evidence="2 3" key="2">
    <citation type="submission" date="2017-10" db="EMBL/GenBank/DDBJ databases">
        <authorList>
            <person name="Banno H."/>
            <person name="Chua N.-H."/>
        </authorList>
    </citation>
    <scope>NUCLEOTIDE SEQUENCE [LARGE SCALE GENOMIC DNA]</scope>
    <source>
        <strain evidence="2 3">JK626</strain>
    </source>
</reference>
<reference evidence="2 3" key="1">
    <citation type="submission" date="2017-10" db="EMBL/GenBank/DDBJ databases">
        <title>Resolving the taxonomy of Roseburia spp., Eubacterium rectale and Agathobacter spp. through phylogenomic analysis.</title>
        <authorList>
            <person name="Sheridan P.O."/>
            <person name="Walker A.W."/>
            <person name="Duncan S.H."/>
            <person name="Scott K.P."/>
            <person name="Toole P.W.O."/>
            <person name="Luis P."/>
            <person name="Flint H.J."/>
        </authorList>
    </citation>
    <scope>NUCLEOTIDE SEQUENCE [LARGE SCALE GENOMIC DNA]</scope>
    <source>
        <strain evidence="2 3">JK626</strain>
    </source>
</reference>
<dbReference type="RefSeq" id="WP_099391591.1">
    <property type="nucleotide sequence ID" value="NZ_PDYF01000008.1"/>
</dbReference>
<dbReference type="Gene3D" id="2.60.320.10">
    <property type="entry name" value="N-utilization substance G protein NusG, insert domain"/>
    <property type="match status" value="1"/>
</dbReference>
<feature type="transmembrane region" description="Helical" evidence="1">
    <location>
        <begin position="6"/>
        <end position="26"/>
    </location>
</feature>
<organism evidence="2 3">
    <name type="scientific">Pseudobutyrivibrio ruminis</name>
    <dbReference type="NCBI Taxonomy" id="46206"/>
    <lineage>
        <taxon>Bacteria</taxon>
        <taxon>Bacillati</taxon>
        <taxon>Bacillota</taxon>
        <taxon>Clostridia</taxon>
        <taxon>Lachnospirales</taxon>
        <taxon>Lachnospiraceae</taxon>
        <taxon>Pseudobutyrivibrio</taxon>
    </lineage>
</organism>
<protein>
    <submittedName>
        <fullName evidence="2">Uncharacterized protein</fullName>
    </submittedName>
</protein>
<dbReference type="EMBL" id="PDYF01000008">
    <property type="protein sequence ID" value="PHU35885.1"/>
    <property type="molecule type" value="Genomic_DNA"/>
</dbReference>
<comment type="caution">
    <text evidence="2">The sequence shown here is derived from an EMBL/GenBank/DDBJ whole genome shotgun (WGS) entry which is preliminary data.</text>
</comment>
<accession>A0A2G3DYD5</accession>
<name>A0A2G3DYD5_9FIRM</name>
<evidence type="ECO:0000256" key="1">
    <source>
        <dbReference type="SAM" id="Phobius"/>
    </source>
</evidence>
<dbReference type="Pfam" id="PF07009">
    <property type="entry name" value="NusG_II"/>
    <property type="match status" value="1"/>
</dbReference>
<evidence type="ECO:0000313" key="2">
    <source>
        <dbReference type="EMBL" id="PHU35885.1"/>
    </source>
</evidence>
<proteinExistence type="predicted"/>
<dbReference type="CDD" id="cd09911">
    <property type="entry name" value="Lin0431_like"/>
    <property type="match status" value="1"/>
</dbReference>
<dbReference type="Proteomes" id="UP000225889">
    <property type="component" value="Unassembled WGS sequence"/>
</dbReference>
<evidence type="ECO:0000313" key="3">
    <source>
        <dbReference type="Proteomes" id="UP000225889"/>
    </source>
</evidence>